<name>A0A5N6JDY7_9EURO</name>
<evidence type="ECO:0000313" key="2">
    <source>
        <dbReference type="Proteomes" id="UP000326289"/>
    </source>
</evidence>
<organism evidence="1 2">
    <name type="scientific">Aspergillus minisclerotigenes</name>
    <dbReference type="NCBI Taxonomy" id="656917"/>
    <lineage>
        <taxon>Eukaryota</taxon>
        <taxon>Fungi</taxon>
        <taxon>Dikarya</taxon>
        <taxon>Ascomycota</taxon>
        <taxon>Pezizomycotina</taxon>
        <taxon>Eurotiomycetes</taxon>
        <taxon>Eurotiomycetidae</taxon>
        <taxon>Eurotiales</taxon>
        <taxon>Aspergillaceae</taxon>
        <taxon>Aspergillus</taxon>
        <taxon>Aspergillus subgen. Circumdati</taxon>
    </lineage>
</organism>
<reference evidence="1 2" key="1">
    <citation type="submission" date="2019-04" db="EMBL/GenBank/DDBJ databases">
        <title>Fungal friends and foes A comparative genomics study of 23 Aspergillus species from section Flavi.</title>
        <authorList>
            <consortium name="DOE Joint Genome Institute"/>
            <person name="Kjaerbolling I."/>
            <person name="Vesth T.C."/>
            <person name="Frisvad J.C."/>
            <person name="Nybo J.L."/>
            <person name="Theobald S."/>
            <person name="Kildgaard S."/>
            <person name="Petersen T.I."/>
            <person name="Kuo A."/>
            <person name="Sato A."/>
            <person name="Lyhne E.K."/>
            <person name="Kogle M.E."/>
            <person name="Wiebenga A."/>
            <person name="Kun R.S."/>
            <person name="Lubbers R.J."/>
            <person name="Makela M.R."/>
            <person name="Barry K."/>
            <person name="Chovatia M."/>
            <person name="Clum A."/>
            <person name="Daum C."/>
            <person name="Haridas S."/>
            <person name="He G."/>
            <person name="LaButti K."/>
            <person name="Lipzen A."/>
            <person name="Mondo S."/>
            <person name="Pangilinan J."/>
            <person name="Riley R."/>
            <person name="Salamov A."/>
            <person name="Simmons B.A."/>
            <person name="Magnuson J.K."/>
            <person name="Henrissat B."/>
            <person name="Mortensen U.H."/>
            <person name="Larsen T.O."/>
            <person name="De vries R.P."/>
            <person name="Grigoriev I.V."/>
            <person name="Machida M."/>
            <person name="Baker S.E."/>
            <person name="Andersen M.R."/>
        </authorList>
    </citation>
    <scope>NUCLEOTIDE SEQUENCE [LARGE SCALE GENOMIC DNA]</scope>
    <source>
        <strain evidence="1 2">CBS 117635</strain>
    </source>
</reference>
<gene>
    <name evidence="1" type="ORF">BDV30DRAFT_235126</name>
</gene>
<dbReference type="EMBL" id="ML732774">
    <property type="protein sequence ID" value="KAB8276878.1"/>
    <property type="molecule type" value="Genomic_DNA"/>
</dbReference>
<proteinExistence type="predicted"/>
<keyword evidence="2" id="KW-1185">Reference proteome</keyword>
<dbReference type="Proteomes" id="UP000326289">
    <property type="component" value="Unassembled WGS sequence"/>
</dbReference>
<evidence type="ECO:0008006" key="3">
    <source>
        <dbReference type="Google" id="ProtNLM"/>
    </source>
</evidence>
<dbReference type="Gene3D" id="3.40.50.150">
    <property type="entry name" value="Vaccinia Virus protein VP39"/>
    <property type="match status" value="1"/>
</dbReference>
<dbReference type="AlphaFoldDB" id="A0A5N6JDY7"/>
<evidence type="ECO:0000313" key="1">
    <source>
        <dbReference type="EMBL" id="KAB8276878.1"/>
    </source>
</evidence>
<dbReference type="CDD" id="cd02440">
    <property type="entry name" value="AdoMet_MTases"/>
    <property type="match status" value="1"/>
</dbReference>
<accession>A0A5N6JDY7</accession>
<dbReference type="InterPro" id="IPR029063">
    <property type="entry name" value="SAM-dependent_MTases_sf"/>
</dbReference>
<protein>
    <recommendedName>
        <fullName evidence="3">S-adenosyl-L-methionine-dependent methyltransferase</fullName>
    </recommendedName>
</protein>
<dbReference type="SUPFAM" id="SSF53335">
    <property type="entry name" value="S-adenosyl-L-methionine-dependent methyltransferases"/>
    <property type="match status" value="1"/>
</dbReference>
<sequence length="287" mass="32410">MTNQEVYLLSNRDHNESQRLDMQHEVLAGFMGYELLHPSIDIRVHDGLNIADVGTGTGIWLKRLLSWSKYLPGAPSYYLNGFDISSDQFPVEPGDINFTIHDITTPFPSEHLGRYDVVHLRLFVLALPESDIIKALTNVIGLLRPTGYLQWEDADFCYTAPDRPAAKITEVIDLVSIYMARTGLSLRLSDILIKEGTRLGLQELRKYNYSTLTNPDHYEDIQIWFNQLCYAILPVILQRSGQAGNEADSKSMAARILTDMQSAYCDGAVPELRIFTVVGKRNIEGRS</sequence>